<dbReference type="NCBIfam" id="NF010068">
    <property type="entry name" value="PRK13548.1"/>
    <property type="match status" value="1"/>
</dbReference>
<dbReference type="Gene3D" id="3.40.50.300">
    <property type="entry name" value="P-loop containing nucleotide triphosphate hydrolases"/>
    <property type="match status" value="1"/>
</dbReference>
<comment type="caution">
    <text evidence="6">The sequence shown here is derived from an EMBL/GenBank/DDBJ whole genome shotgun (WGS) entry which is preliminary data.</text>
</comment>
<dbReference type="EMBL" id="RJSE01000007">
    <property type="protein sequence ID" value="RNL62998.1"/>
    <property type="molecule type" value="Genomic_DNA"/>
</dbReference>
<dbReference type="SMART" id="SM00382">
    <property type="entry name" value="AAA"/>
    <property type="match status" value="1"/>
</dbReference>
<dbReference type="PROSITE" id="PS50893">
    <property type="entry name" value="ABC_TRANSPORTER_2"/>
    <property type="match status" value="1"/>
</dbReference>
<dbReference type="GO" id="GO:0016887">
    <property type="term" value="F:ATP hydrolysis activity"/>
    <property type="evidence" value="ECO:0007669"/>
    <property type="project" value="InterPro"/>
</dbReference>
<protein>
    <submittedName>
        <fullName evidence="6">Heme ABC transporter ATP-binding protein</fullName>
    </submittedName>
</protein>
<dbReference type="Proteomes" id="UP000267128">
    <property type="component" value="Unassembled WGS sequence"/>
</dbReference>
<keyword evidence="3 6" id="KW-0067">ATP-binding</keyword>
<dbReference type="PANTHER" id="PTHR42794:SF1">
    <property type="entry name" value="HEMIN IMPORT ATP-BINDING PROTEIN HMUV"/>
    <property type="match status" value="1"/>
</dbReference>
<dbReference type="AlphaFoldDB" id="A0A3N0CHR7"/>
<dbReference type="OrthoDB" id="5296765at2"/>
<reference evidence="6 7" key="1">
    <citation type="submission" date="2018-11" db="EMBL/GenBank/DDBJ databases">
        <authorList>
            <person name="Li F."/>
        </authorList>
    </citation>
    <scope>NUCLEOTIDE SEQUENCE [LARGE SCALE GENOMIC DNA]</scope>
    <source>
        <strain evidence="6 7">Gsoil 097</strain>
    </source>
</reference>
<accession>A0A3N0CHR7</accession>
<keyword evidence="7" id="KW-1185">Reference proteome</keyword>
<gene>
    <name evidence="6" type="ORF">EFK50_14885</name>
</gene>
<keyword evidence="1" id="KW-0813">Transport</keyword>
<name>A0A3N0CHR7_9ACTN</name>
<evidence type="ECO:0000313" key="7">
    <source>
        <dbReference type="Proteomes" id="UP000267128"/>
    </source>
</evidence>
<evidence type="ECO:0000313" key="6">
    <source>
        <dbReference type="EMBL" id="RNL62998.1"/>
    </source>
</evidence>
<dbReference type="PANTHER" id="PTHR42794">
    <property type="entry name" value="HEMIN IMPORT ATP-BINDING PROTEIN HMUV"/>
    <property type="match status" value="1"/>
</dbReference>
<evidence type="ECO:0000259" key="5">
    <source>
        <dbReference type="PROSITE" id="PS50893"/>
    </source>
</evidence>
<dbReference type="GO" id="GO:0005524">
    <property type="term" value="F:ATP binding"/>
    <property type="evidence" value="ECO:0007669"/>
    <property type="project" value="UniProtKB-KW"/>
</dbReference>
<evidence type="ECO:0000256" key="1">
    <source>
        <dbReference type="ARBA" id="ARBA00022448"/>
    </source>
</evidence>
<keyword evidence="2" id="KW-0547">Nucleotide-binding</keyword>
<dbReference type="SUPFAM" id="SSF52540">
    <property type="entry name" value="P-loop containing nucleoside triphosphate hydrolases"/>
    <property type="match status" value="1"/>
</dbReference>
<dbReference type="InterPro" id="IPR003593">
    <property type="entry name" value="AAA+_ATPase"/>
</dbReference>
<sequence>MSIEVRNASVLIDGRAILDDVSLTVVPGELLVVVGPNGAGKSTLLGVISGDLVPTSGTVLLEGESIRSRKPLALARKRSVQLQEQQLAFGFRVIEVVRMGRTPWAGTAAEDRDDEAVAEAIGRVDIAPFVDRSFPTLSGGEKARTGFARATAQEAGVLLLDEPTAALDIKYQQRVLGEAVRLARAGHAVVAVLHDLTLAATHADRICVVSRGRIVAHGTPGEVLTPERLTEVYDHPVDVVVHHGVPVVIPRPGDLPDGAHAFEDKEVRV</sequence>
<dbReference type="CDD" id="cd03214">
    <property type="entry name" value="ABC_Iron-Siderophores_B12_Hemin"/>
    <property type="match status" value="1"/>
</dbReference>
<feature type="domain" description="ABC transporter" evidence="5">
    <location>
        <begin position="3"/>
        <end position="236"/>
    </location>
</feature>
<dbReference type="Pfam" id="PF00005">
    <property type="entry name" value="ABC_tran"/>
    <property type="match status" value="1"/>
</dbReference>
<dbReference type="InterPro" id="IPR003439">
    <property type="entry name" value="ABC_transporter-like_ATP-bd"/>
</dbReference>
<evidence type="ECO:0000256" key="4">
    <source>
        <dbReference type="ARBA" id="ARBA00022967"/>
    </source>
</evidence>
<keyword evidence="4" id="KW-1278">Translocase</keyword>
<proteinExistence type="predicted"/>
<dbReference type="RefSeq" id="WP_123228290.1">
    <property type="nucleotide sequence ID" value="NZ_RJSE01000007.1"/>
</dbReference>
<evidence type="ECO:0000256" key="3">
    <source>
        <dbReference type="ARBA" id="ARBA00022840"/>
    </source>
</evidence>
<dbReference type="InterPro" id="IPR027417">
    <property type="entry name" value="P-loop_NTPase"/>
</dbReference>
<evidence type="ECO:0000256" key="2">
    <source>
        <dbReference type="ARBA" id="ARBA00022741"/>
    </source>
</evidence>
<organism evidence="6 7">
    <name type="scientific">Nocardioides marmoriginsengisoli</name>
    <dbReference type="NCBI Taxonomy" id="661483"/>
    <lineage>
        <taxon>Bacteria</taxon>
        <taxon>Bacillati</taxon>
        <taxon>Actinomycetota</taxon>
        <taxon>Actinomycetes</taxon>
        <taxon>Propionibacteriales</taxon>
        <taxon>Nocardioidaceae</taxon>
        <taxon>Nocardioides</taxon>
    </lineage>
</organism>